<feature type="binding site" evidence="9">
    <location>
        <position position="93"/>
    </location>
    <ligand>
        <name>substrate</name>
    </ligand>
</feature>
<dbReference type="InterPro" id="IPR023865">
    <property type="entry name" value="Aliphatic_acid_kinase_CS"/>
</dbReference>
<evidence type="ECO:0000256" key="4">
    <source>
        <dbReference type="ARBA" id="ARBA00022723"/>
    </source>
</evidence>
<dbReference type="InterPro" id="IPR043129">
    <property type="entry name" value="ATPase_NBD"/>
</dbReference>
<organism evidence="11 12">
    <name type="scientific">Terriglobus roseus</name>
    <dbReference type="NCBI Taxonomy" id="392734"/>
    <lineage>
        <taxon>Bacteria</taxon>
        <taxon>Pseudomonadati</taxon>
        <taxon>Acidobacteriota</taxon>
        <taxon>Terriglobia</taxon>
        <taxon>Terriglobales</taxon>
        <taxon>Acidobacteriaceae</taxon>
        <taxon>Terriglobus</taxon>
    </lineage>
</organism>
<dbReference type="SUPFAM" id="SSF53067">
    <property type="entry name" value="Actin-like ATPase domain"/>
    <property type="match status" value="2"/>
</dbReference>
<dbReference type="GO" id="GO:0006085">
    <property type="term" value="P:acetyl-CoA biosynthetic process"/>
    <property type="evidence" value="ECO:0007669"/>
    <property type="project" value="UniProtKB-UniRule"/>
</dbReference>
<dbReference type="GO" id="GO:0008776">
    <property type="term" value="F:acetate kinase activity"/>
    <property type="evidence" value="ECO:0007669"/>
    <property type="project" value="UniProtKB-UniRule"/>
</dbReference>
<evidence type="ECO:0000256" key="10">
    <source>
        <dbReference type="RuleBase" id="RU003835"/>
    </source>
</evidence>
<evidence type="ECO:0000256" key="7">
    <source>
        <dbReference type="ARBA" id="ARBA00022840"/>
    </source>
</evidence>
<dbReference type="InterPro" id="IPR000890">
    <property type="entry name" value="Aliphatic_acid_kin_short-chain"/>
</dbReference>
<feature type="active site" description="Proton donor/acceptor" evidence="9">
    <location>
        <position position="150"/>
    </location>
</feature>
<feature type="binding site" evidence="9">
    <location>
        <position position="12"/>
    </location>
    <ligand>
        <name>Mg(2+)</name>
        <dbReference type="ChEBI" id="CHEBI:18420"/>
    </ligand>
</feature>
<keyword evidence="6 9" id="KW-0418">Kinase</keyword>
<comment type="cofactor">
    <cofactor evidence="9">
        <name>Mg(2+)</name>
        <dbReference type="ChEBI" id="CHEBI:18420"/>
    </cofactor>
    <cofactor evidence="9">
        <name>Mn(2+)</name>
        <dbReference type="ChEBI" id="CHEBI:29035"/>
    </cofactor>
    <text evidence="9">Mg(2+). Can also accept Mn(2+).</text>
</comment>
<dbReference type="PANTHER" id="PTHR21060">
    <property type="entry name" value="ACETATE KINASE"/>
    <property type="match status" value="1"/>
</dbReference>
<dbReference type="EC" id="2.7.2.1" evidence="9"/>
<dbReference type="RefSeq" id="WP_083344682.1">
    <property type="nucleotide sequence ID" value="NZ_LT629690.1"/>
</dbReference>
<comment type="catalytic activity">
    <reaction evidence="9">
        <text>acetate + ATP = acetyl phosphate + ADP</text>
        <dbReference type="Rhea" id="RHEA:11352"/>
        <dbReference type="ChEBI" id="CHEBI:22191"/>
        <dbReference type="ChEBI" id="CHEBI:30089"/>
        <dbReference type="ChEBI" id="CHEBI:30616"/>
        <dbReference type="ChEBI" id="CHEBI:456216"/>
        <dbReference type="EC" id="2.7.2.1"/>
    </reaction>
</comment>
<accession>A0A1G7IYP4</accession>
<dbReference type="NCBIfam" id="TIGR00016">
    <property type="entry name" value="ackA"/>
    <property type="match status" value="1"/>
</dbReference>
<evidence type="ECO:0000256" key="1">
    <source>
        <dbReference type="ARBA" id="ARBA00008748"/>
    </source>
</evidence>
<dbReference type="GO" id="GO:0005829">
    <property type="term" value="C:cytosol"/>
    <property type="evidence" value="ECO:0007669"/>
    <property type="project" value="TreeGrafter"/>
</dbReference>
<dbReference type="AlphaFoldDB" id="A0A1G7IYP4"/>
<comment type="function">
    <text evidence="9">Catalyzes the formation of acetyl phosphate from acetate and ATP. Can also catalyze the reverse reaction.</text>
</comment>
<comment type="pathway">
    <text evidence="9">Metabolic intermediate biosynthesis; acetyl-CoA biosynthesis; acetyl-CoA from acetate: step 1/2.</text>
</comment>
<comment type="similarity">
    <text evidence="1 9 10">Belongs to the acetokinase family.</text>
</comment>
<dbReference type="HAMAP" id="MF_00020">
    <property type="entry name" value="Acetate_kinase"/>
    <property type="match status" value="1"/>
</dbReference>
<protein>
    <recommendedName>
        <fullName evidence="9">Acetate kinase</fullName>
        <ecNumber evidence="9">2.7.2.1</ecNumber>
    </recommendedName>
    <alternativeName>
        <fullName evidence="9">Acetokinase</fullName>
    </alternativeName>
</protein>
<keyword evidence="12" id="KW-1185">Reference proteome</keyword>
<evidence type="ECO:0000256" key="8">
    <source>
        <dbReference type="ARBA" id="ARBA00022842"/>
    </source>
</evidence>
<keyword evidence="8 9" id="KW-0460">Magnesium</keyword>
<keyword evidence="4 9" id="KW-0479">Metal-binding</keyword>
<name>A0A1G7IYP4_9BACT</name>
<dbReference type="Proteomes" id="UP000182427">
    <property type="component" value="Chromosome I"/>
</dbReference>
<comment type="subcellular location">
    <subcellularLocation>
        <location evidence="9">Cytoplasm</location>
    </subcellularLocation>
</comment>
<evidence type="ECO:0000256" key="2">
    <source>
        <dbReference type="ARBA" id="ARBA00022490"/>
    </source>
</evidence>
<dbReference type="PANTHER" id="PTHR21060:SF21">
    <property type="entry name" value="ACETATE KINASE"/>
    <property type="match status" value="1"/>
</dbReference>
<dbReference type="Pfam" id="PF00871">
    <property type="entry name" value="Acetate_kinase"/>
    <property type="match status" value="1"/>
</dbReference>
<dbReference type="EMBL" id="LT629690">
    <property type="protein sequence ID" value="SDF17780.1"/>
    <property type="molecule type" value="Genomic_DNA"/>
</dbReference>
<keyword evidence="7 9" id="KW-0067">ATP-binding</keyword>
<dbReference type="PROSITE" id="PS01076">
    <property type="entry name" value="ACETATE_KINASE_2"/>
    <property type="match status" value="1"/>
</dbReference>
<evidence type="ECO:0000256" key="9">
    <source>
        <dbReference type="HAMAP-Rule" id="MF_00020"/>
    </source>
</evidence>
<evidence type="ECO:0000256" key="3">
    <source>
        <dbReference type="ARBA" id="ARBA00022679"/>
    </source>
</evidence>
<comment type="subunit">
    <text evidence="9">Homodimer.</text>
</comment>
<feature type="site" description="Transition state stabilizer" evidence="9">
    <location>
        <position position="237"/>
    </location>
</feature>
<feature type="binding site" evidence="9">
    <location>
        <begin position="279"/>
        <end position="281"/>
    </location>
    <ligand>
        <name>ATP</name>
        <dbReference type="ChEBI" id="CHEBI:30616"/>
    </ligand>
</feature>
<sequence length="373" mass="39884">MSVTHKTILTLNSGSSSLKFGVFANSDDDEELLLSGSAQGIGRDDGTLQIQSADGTALLHREAVHESQSEALQAIAASLQAYLHTTPIAVGHRIVHGGPHLQEHQRITPQLLQTLDEAVHFAPLHIPSALQLVRQAQEIFADATHIACFDTAFHRTMPPVAAQLPLPSHYFEEGVMRYGFHGLSYESIVHRLGSSLPERVVMAHLGNGSSVTAVFRGKSIDTSMGLTPTGGVVMGTRTGDLDPGVLLYLMRKEALNADALEALLNHRCGLAGYSDGESDMRALLQRRATGDASASLAIDAFCLSVRKTIGAYAALMGGVDLLVFTGGIGEHSDEVRAKICDGLAFLGLTPDRITVGPAQEELQMARHCRTILQ</sequence>
<gene>
    <name evidence="9" type="primary">ackA</name>
    <name evidence="11" type="ORF">SAMN05444167_1624</name>
</gene>
<dbReference type="Gene3D" id="3.30.420.40">
    <property type="match status" value="2"/>
</dbReference>
<feature type="binding site" evidence="9">
    <location>
        <begin position="327"/>
        <end position="331"/>
    </location>
    <ligand>
        <name>ATP</name>
        <dbReference type="ChEBI" id="CHEBI:30616"/>
    </ligand>
</feature>
<keyword evidence="5 9" id="KW-0547">Nucleotide-binding</keyword>
<dbReference type="PRINTS" id="PR00471">
    <property type="entry name" value="ACETATEKNASE"/>
</dbReference>
<dbReference type="PIRSF" id="PIRSF000722">
    <property type="entry name" value="Acetate_prop_kin"/>
    <property type="match status" value="1"/>
</dbReference>
<evidence type="ECO:0000256" key="5">
    <source>
        <dbReference type="ARBA" id="ARBA00022741"/>
    </source>
</evidence>
<dbReference type="GO" id="GO:0005524">
    <property type="term" value="F:ATP binding"/>
    <property type="evidence" value="ECO:0007669"/>
    <property type="project" value="UniProtKB-KW"/>
</dbReference>
<evidence type="ECO:0000256" key="6">
    <source>
        <dbReference type="ARBA" id="ARBA00022777"/>
    </source>
</evidence>
<dbReference type="UniPathway" id="UPA00340">
    <property type="reaction ID" value="UER00458"/>
</dbReference>
<feature type="binding site" evidence="9">
    <location>
        <position position="19"/>
    </location>
    <ligand>
        <name>ATP</name>
        <dbReference type="ChEBI" id="CHEBI:30616"/>
    </ligand>
</feature>
<feature type="binding site" evidence="9">
    <location>
        <position position="360"/>
    </location>
    <ligand>
        <name>Mg(2+)</name>
        <dbReference type="ChEBI" id="CHEBI:18420"/>
    </ligand>
</feature>
<keyword evidence="3 9" id="KW-0808">Transferase</keyword>
<dbReference type="PROSITE" id="PS01075">
    <property type="entry name" value="ACETATE_KINASE_1"/>
    <property type="match status" value="1"/>
</dbReference>
<dbReference type="InterPro" id="IPR004372">
    <property type="entry name" value="Ac/propionate_kinase"/>
</dbReference>
<reference evidence="11 12" key="1">
    <citation type="submission" date="2016-10" db="EMBL/GenBank/DDBJ databases">
        <authorList>
            <person name="de Groot N.N."/>
        </authorList>
    </citation>
    <scope>NUCLEOTIDE SEQUENCE [LARGE SCALE GENOMIC DNA]</scope>
    <source>
        <strain evidence="11 12">GAS232</strain>
    </source>
</reference>
<dbReference type="GO" id="GO:0000287">
    <property type="term" value="F:magnesium ion binding"/>
    <property type="evidence" value="ECO:0007669"/>
    <property type="project" value="UniProtKB-UniRule"/>
</dbReference>
<feature type="site" description="Transition state stabilizer" evidence="9">
    <location>
        <position position="181"/>
    </location>
</feature>
<dbReference type="GO" id="GO:0006083">
    <property type="term" value="P:acetate metabolic process"/>
    <property type="evidence" value="ECO:0007669"/>
    <property type="project" value="TreeGrafter"/>
</dbReference>
<keyword evidence="2 9" id="KW-0963">Cytoplasm</keyword>
<proteinExistence type="inferred from homology"/>
<feature type="binding site" evidence="9">
    <location>
        <begin position="204"/>
        <end position="208"/>
    </location>
    <ligand>
        <name>ATP</name>
        <dbReference type="ChEBI" id="CHEBI:30616"/>
    </ligand>
</feature>
<evidence type="ECO:0000313" key="11">
    <source>
        <dbReference type="EMBL" id="SDF17780.1"/>
    </source>
</evidence>
<dbReference type="OrthoDB" id="9802453at2"/>
<evidence type="ECO:0000313" key="12">
    <source>
        <dbReference type="Proteomes" id="UP000182427"/>
    </source>
</evidence>